<dbReference type="InParanoid" id="A0A401GNF0"/>
<reference evidence="2 3" key="1">
    <citation type="journal article" date="2018" name="Sci. Rep.">
        <title>Genome sequence of the cauliflower mushroom Sparassis crispa (Hanabiratake) and its association with beneficial usage.</title>
        <authorList>
            <person name="Kiyama R."/>
            <person name="Furutani Y."/>
            <person name="Kawaguchi K."/>
            <person name="Nakanishi T."/>
        </authorList>
    </citation>
    <scope>NUCLEOTIDE SEQUENCE [LARGE SCALE GENOMIC DNA]</scope>
</reference>
<dbReference type="RefSeq" id="XP_027614670.1">
    <property type="nucleotide sequence ID" value="XM_027758869.1"/>
</dbReference>
<feature type="region of interest" description="Disordered" evidence="1">
    <location>
        <begin position="42"/>
        <end position="76"/>
    </location>
</feature>
<evidence type="ECO:0000256" key="1">
    <source>
        <dbReference type="SAM" id="MobiDB-lite"/>
    </source>
</evidence>
<name>A0A401GNF0_9APHY</name>
<evidence type="ECO:0000313" key="2">
    <source>
        <dbReference type="EMBL" id="GBE83757.1"/>
    </source>
</evidence>
<dbReference type="AlphaFoldDB" id="A0A401GNF0"/>
<accession>A0A401GNF0</accession>
<dbReference type="Proteomes" id="UP000287166">
    <property type="component" value="Unassembled WGS sequence"/>
</dbReference>
<organism evidence="2 3">
    <name type="scientific">Sparassis crispa</name>
    <dbReference type="NCBI Taxonomy" id="139825"/>
    <lineage>
        <taxon>Eukaryota</taxon>
        <taxon>Fungi</taxon>
        <taxon>Dikarya</taxon>
        <taxon>Basidiomycota</taxon>
        <taxon>Agaricomycotina</taxon>
        <taxon>Agaricomycetes</taxon>
        <taxon>Polyporales</taxon>
        <taxon>Sparassidaceae</taxon>
        <taxon>Sparassis</taxon>
    </lineage>
</organism>
<gene>
    <name evidence="2" type="ORF">SCP_0508130</name>
</gene>
<dbReference type="GeneID" id="38780674"/>
<protein>
    <submittedName>
        <fullName evidence="2">Uncharacterized protein</fullName>
    </submittedName>
</protein>
<keyword evidence="3" id="KW-1185">Reference proteome</keyword>
<sequence length="168" mass="18684">MERACALELTLSECRTIVPDVEDRLGSKHKLTIRGTHLGFSRSGSRHCATWSSEDATPHRRVSERAPGLSGRSVLAGTPPVTYPASRLRPRRPAAISGDVAGACGRRGVAVRVDRPLLSSLLSLRPHRHVRSQLSGRYEWPFQVSVISVPFRSYCRRVRLPDHLTCLR</sequence>
<comment type="caution">
    <text evidence="2">The sequence shown here is derived from an EMBL/GenBank/DDBJ whole genome shotgun (WGS) entry which is preliminary data.</text>
</comment>
<dbReference type="EMBL" id="BFAD01000005">
    <property type="protein sequence ID" value="GBE83757.1"/>
    <property type="molecule type" value="Genomic_DNA"/>
</dbReference>
<evidence type="ECO:0000313" key="3">
    <source>
        <dbReference type="Proteomes" id="UP000287166"/>
    </source>
</evidence>
<proteinExistence type="predicted"/>